<keyword evidence="7" id="KW-1185">Reference proteome</keyword>
<dbReference type="InterPro" id="IPR050490">
    <property type="entry name" value="Bact_solute-bd_prot1"/>
</dbReference>
<evidence type="ECO:0000256" key="5">
    <source>
        <dbReference type="SAM" id="SignalP"/>
    </source>
</evidence>
<reference evidence="7" key="1">
    <citation type="submission" date="2016-04" db="EMBL/GenBank/DDBJ databases">
        <authorList>
            <person name="Lyu Z."/>
            <person name="Lyu W."/>
        </authorList>
    </citation>
    <scope>NUCLEOTIDE SEQUENCE [LARGE SCALE GENOMIC DNA]</scope>
    <source>
        <strain evidence="7">C44</strain>
    </source>
</reference>
<comment type="caution">
    <text evidence="6">The sequence shown here is derived from an EMBL/GenBank/DDBJ whole genome shotgun (WGS) entry which is preliminary data.</text>
</comment>
<evidence type="ECO:0000256" key="3">
    <source>
        <dbReference type="ARBA" id="ARBA00022448"/>
    </source>
</evidence>
<gene>
    <name evidence="6" type="ORF">A6K24_00770</name>
</gene>
<dbReference type="RefSeq" id="WP_066324019.1">
    <property type="nucleotide sequence ID" value="NZ_LWSG01000001.1"/>
</dbReference>
<dbReference type="CDD" id="cd13585">
    <property type="entry name" value="PBP2_TMBP_like"/>
    <property type="match status" value="1"/>
</dbReference>
<dbReference type="Proteomes" id="UP000078534">
    <property type="component" value="Unassembled WGS sequence"/>
</dbReference>
<evidence type="ECO:0000256" key="1">
    <source>
        <dbReference type="ARBA" id="ARBA00004196"/>
    </source>
</evidence>
<protein>
    <recommendedName>
        <fullName evidence="8">Sugar ABC transporter substrate-binding protein</fullName>
    </recommendedName>
</protein>
<dbReference type="SUPFAM" id="SSF53850">
    <property type="entry name" value="Periplasmic binding protein-like II"/>
    <property type="match status" value="1"/>
</dbReference>
<feature type="chain" id="PRO_5008106577" description="Sugar ABC transporter substrate-binding protein" evidence="5">
    <location>
        <begin position="23"/>
        <end position="489"/>
    </location>
</feature>
<dbReference type="Pfam" id="PF01547">
    <property type="entry name" value="SBP_bac_1"/>
    <property type="match status" value="1"/>
</dbReference>
<evidence type="ECO:0008006" key="8">
    <source>
        <dbReference type="Google" id="ProtNLM"/>
    </source>
</evidence>
<organism evidence="6 7">
    <name type="scientific">Metabacillus litoralis</name>
    <dbReference type="NCBI Taxonomy" id="152268"/>
    <lineage>
        <taxon>Bacteria</taxon>
        <taxon>Bacillati</taxon>
        <taxon>Bacillota</taxon>
        <taxon>Bacilli</taxon>
        <taxon>Bacillales</taxon>
        <taxon>Bacillaceae</taxon>
        <taxon>Metabacillus</taxon>
    </lineage>
</organism>
<dbReference type="Gene3D" id="3.40.190.10">
    <property type="entry name" value="Periplasmic binding protein-like II"/>
    <property type="match status" value="1"/>
</dbReference>
<dbReference type="PROSITE" id="PS51257">
    <property type="entry name" value="PROKAR_LIPOPROTEIN"/>
    <property type="match status" value="1"/>
</dbReference>
<feature type="signal peptide" evidence="5">
    <location>
        <begin position="1"/>
        <end position="22"/>
    </location>
</feature>
<evidence type="ECO:0000313" key="7">
    <source>
        <dbReference type="Proteomes" id="UP000078534"/>
    </source>
</evidence>
<dbReference type="EMBL" id="LWSG01000001">
    <property type="protein sequence ID" value="OAS89126.1"/>
    <property type="molecule type" value="Genomic_DNA"/>
</dbReference>
<keyword evidence="4 5" id="KW-0732">Signal</keyword>
<evidence type="ECO:0000256" key="4">
    <source>
        <dbReference type="ARBA" id="ARBA00022729"/>
    </source>
</evidence>
<proteinExistence type="inferred from homology"/>
<evidence type="ECO:0000256" key="2">
    <source>
        <dbReference type="ARBA" id="ARBA00008520"/>
    </source>
</evidence>
<comment type="similarity">
    <text evidence="2">Belongs to the bacterial solute-binding protein 1 family.</text>
</comment>
<dbReference type="STRING" id="152268.A6K24_00770"/>
<name>A0A179T4T6_9BACI</name>
<evidence type="ECO:0000313" key="6">
    <source>
        <dbReference type="EMBL" id="OAS89126.1"/>
    </source>
</evidence>
<dbReference type="AlphaFoldDB" id="A0A179T4T6"/>
<dbReference type="PANTHER" id="PTHR43649">
    <property type="entry name" value="ARABINOSE-BINDING PROTEIN-RELATED"/>
    <property type="match status" value="1"/>
</dbReference>
<dbReference type="InterPro" id="IPR006059">
    <property type="entry name" value="SBP"/>
</dbReference>
<sequence length="489" mass="54323">MRKKWLILLLSTFLVFSLTACASSSEEAGGEEGEKDGKVVLRVMDWSDSTKDIREEFHKRFMEKYPNIEVEYTQLTIDQYKNTILTAVNSGEAPDLFPVPSGMKLATLVKDGWYQPLDPYIDDKFKNIFVEGTFQNGVTMVDGEIYSIPETAYVPSSLIFYNKKLFKEAGLDPEQPPTTYSEFREAAEKITETGEGKYYGIIEGGKQSNRWLETVRDWSSLGGSGINANSPISLATNETTYDSEPVLNLFKLFKDIKEDGSFHPKTMNISAPEARALFGQGQAGFIVQGAWCIGVWNKDNPDLEYGVMAPPVPDSGRKGSLSIISNAAWMGLSATSEHPEEAALYLKEFYGGDYFQQEQTKKGGAFSIVKGINEEYITVEQLQQYYDISREIGRVIPNPSVKNPNTSAVFAEFKDVSPNVGEILGGVVAGAVSDYEGELGKYSEQLGIAWDKALSAASEKGVEAKRSDFEFANWDPMENYTEEGYAELK</sequence>
<dbReference type="PANTHER" id="PTHR43649:SF31">
    <property type="entry name" value="SN-GLYCEROL-3-PHOSPHATE-BINDING PERIPLASMIC PROTEIN UGPB"/>
    <property type="match status" value="1"/>
</dbReference>
<dbReference type="OrthoDB" id="9795467at2"/>
<accession>A0A179T4T6</accession>
<comment type="subcellular location">
    <subcellularLocation>
        <location evidence="1">Cell envelope</location>
    </subcellularLocation>
</comment>
<keyword evidence="3" id="KW-0813">Transport</keyword>
<dbReference type="GO" id="GO:0030313">
    <property type="term" value="C:cell envelope"/>
    <property type="evidence" value="ECO:0007669"/>
    <property type="project" value="UniProtKB-SubCell"/>
</dbReference>